<feature type="domain" description="BPL/LPL catalytic" evidence="8">
    <location>
        <begin position="74"/>
        <end position="261"/>
    </location>
</feature>
<reference evidence="9 10" key="1">
    <citation type="submission" date="2008-10" db="EMBL/GenBank/DDBJ databases">
        <title>Draft genome sequence of Desulvovibrio piger (ATCC 29098).</title>
        <authorList>
            <person name="Sudarsanam P."/>
            <person name="Ley R."/>
            <person name="Guruge J."/>
            <person name="Turnbaugh P.J."/>
            <person name="Mahowald M."/>
            <person name="Liep D."/>
            <person name="Gordon J."/>
        </authorList>
    </citation>
    <scope>NUCLEOTIDE SEQUENCE [LARGE SCALE GENOMIC DNA]</scope>
    <source>
        <strain evidence="9 10">ATCC 29098</strain>
    </source>
</reference>
<dbReference type="InterPro" id="IPR019491">
    <property type="entry name" value="Lipoate_protein_ligase_C"/>
</dbReference>
<dbReference type="EC" id="6.3.1.20" evidence="3"/>
<evidence type="ECO:0000256" key="7">
    <source>
        <dbReference type="ARBA" id="ARBA00048037"/>
    </source>
</evidence>
<reference evidence="9 10" key="2">
    <citation type="submission" date="2008-10" db="EMBL/GenBank/DDBJ databases">
        <authorList>
            <person name="Fulton L."/>
            <person name="Clifton S."/>
            <person name="Fulton B."/>
            <person name="Xu J."/>
            <person name="Minx P."/>
            <person name="Pepin K.H."/>
            <person name="Johnson M."/>
            <person name="Bhonagiri V."/>
            <person name="Nash W.E."/>
            <person name="Mardis E.R."/>
            <person name="Wilson R.K."/>
        </authorList>
    </citation>
    <scope>NUCLEOTIDE SEQUENCE [LARGE SCALE GENOMIC DNA]</scope>
    <source>
        <strain evidence="9 10">ATCC 29098</strain>
    </source>
</reference>
<dbReference type="EMBL" id="ABXU01000069">
    <property type="protein sequence ID" value="EEB32775.1"/>
    <property type="molecule type" value="Genomic_DNA"/>
</dbReference>
<sequence>MPSAGHGLDLTPYFTKYFLKYFLLGPHGYVTFMPDPASAAVFFQERPMRFLSLSSTDPAFNLALEECLLQWLPADHPGLFLLWQNAPSVIVGRHQVTLDEIDSDFVRRRGLPVVRRMTGGGAVYHDLGNLNFSFMENAHGRKTVDFARYLRPVCAALAELGVQASLTGRNDLEAGGRKISGSAQSLRQGCILHHGTLLVSLDFGELVQALHVDPDKIRSKGIASVRSRVANISEFWAPGSSMESLRAALLRHCADGEGELEPEVLRAAEELAERKYRSWDWNYGASPAFSLQRRERFPWGLVDWRLDVRDGIVRGCRICGDFFAAADIAGLEERLRGVPCRSDALAGALNGVAWQEYFSHCDPQRMEQFFTTL</sequence>
<evidence type="ECO:0000313" key="10">
    <source>
        <dbReference type="Proteomes" id="UP000003676"/>
    </source>
</evidence>
<dbReference type="eggNOG" id="COG0095">
    <property type="taxonomic scope" value="Bacteria"/>
</dbReference>
<dbReference type="PANTHER" id="PTHR12561:SF3">
    <property type="entry name" value="LIPOYLTRANSFERASE 1, MITOCHONDRIAL"/>
    <property type="match status" value="1"/>
</dbReference>
<evidence type="ECO:0000256" key="6">
    <source>
        <dbReference type="ARBA" id="ARBA00022840"/>
    </source>
</evidence>
<dbReference type="CDD" id="cd16443">
    <property type="entry name" value="LplA"/>
    <property type="match status" value="1"/>
</dbReference>
<dbReference type="GO" id="GO:0009249">
    <property type="term" value="P:protein lipoylation"/>
    <property type="evidence" value="ECO:0007669"/>
    <property type="project" value="InterPro"/>
</dbReference>
<keyword evidence="9" id="KW-0808">Transferase</keyword>
<dbReference type="InterPro" id="IPR045864">
    <property type="entry name" value="aa-tRNA-synth_II/BPL/LPL"/>
</dbReference>
<dbReference type="InterPro" id="IPR004143">
    <property type="entry name" value="BPL_LPL_catalytic"/>
</dbReference>
<dbReference type="Proteomes" id="UP000003676">
    <property type="component" value="Unassembled WGS sequence"/>
</dbReference>
<keyword evidence="6" id="KW-0067">ATP-binding</keyword>
<dbReference type="GO" id="GO:0016979">
    <property type="term" value="F:lipoate-protein ligase activity"/>
    <property type="evidence" value="ECO:0007669"/>
    <property type="project" value="UniProtKB-EC"/>
</dbReference>
<organism evidence="9 10">
    <name type="scientific">Desulfovibrio piger ATCC 29098</name>
    <dbReference type="NCBI Taxonomy" id="411464"/>
    <lineage>
        <taxon>Bacteria</taxon>
        <taxon>Pseudomonadati</taxon>
        <taxon>Thermodesulfobacteriota</taxon>
        <taxon>Desulfovibrionia</taxon>
        <taxon>Desulfovibrionales</taxon>
        <taxon>Desulfovibrionaceae</taxon>
        <taxon>Desulfovibrio</taxon>
    </lineage>
</organism>
<name>B6WWB7_9BACT</name>
<dbReference type="SUPFAM" id="SSF55681">
    <property type="entry name" value="Class II aaRS and biotin synthetases"/>
    <property type="match status" value="1"/>
</dbReference>
<evidence type="ECO:0000256" key="4">
    <source>
        <dbReference type="ARBA" id="ARBA00022598"/>
    </source>
</evidence>
<dbReference type="Pfam" id="PF21948">
    <property type="entry name" value="LplA-B_cat"/>
    <property type="match status" value="1"/>
</dbReference>
<proteinExistence type="predicted"/>
<protein>
    <recommendedName>
        <fullName evidence="3">lipoate--protein ligase</fullName>
        <ecNumber evidence="3">6.3.1.20</ecNumber>
    </recommendedName>
</protein>
<accession>B6WWB7</accession>
<evidence type="ECO:0000256" key="5">
    <source>
        <dbReference type="ARBA" id="ARBA00022741"/>
    </source>
</evidence>
<dbReference type="Pfam" id="PF10437">
    <property type="entry name" value="Lip_prot_lig_C"/>
    <property type="match status" value="1"/>
</dbReference>
<evidence type="ECO:0000256" key="1">
    <source>
        <dbReference type="ARBA" id="ARBA00005085"/>
    </source>
</evidence>
<dbReference type="GO" id="GO:0005737">
    <property type="term" value="C:cytoplasm"/>
    <property type="evidence" value="ECO:0007669"/>
    <property type="project" value="TreeGrafter"/>
</dbReference>
<evidence type="ECO:0000313" key="9">
    <source>
        <dbReference type="EMBL" id="EEB32775.1"/>
    </source>
</evidence>
<dbReference type="NCBIfam" id="TIGR00545">
    <property type="entry name" value="lipoyltrans"/>
    <property type="match status" value="1"/>
</dbReference>
<evidence type="ECO:0000256" key="2">
    <source>
        <dbReference type="ARBA" id="ARBA00005124"/>
    </source>
</evidence>
<dbReference type="STRING" id="901.DESPIGER_2275"/>
<keyword evidence="4 9" id="KW-0436">Ligase</keyword>
<comment type="caution">
    <text evidence="9">The sequence shown here is derived from an EMBL/GenBank/DDBJ whole genome shotgun (WGS) entry which is preliminary data.</text>
</comment>
<dbReference type="Gene3D" id="3.30.390.50">
    <property type="entry name" value="CO dehydrogenase flavoprotein, C-terminal domain"/>
    <property type="match status" value="1"/>
</dbReference>
<keyword evidence="5" id="KW-0547">Nucleotide-binding</keyword>
<dbReference type="PROSITE" id="PS51733">
    <property type="entry name" value="BPL_LPL_CATALYTIC"/>
    <property type="match status" value="1"/>
</dbReference>
<evidence type="ECO:0000256" key="3">
    <source>
        <dbReference type="ARBA" id="ARBA00012367"/>
    </source>
</evidence>
<dbReference type="UniPathway" id="UPA00537">
    <property type="reaction ID" value="UER00594"/>
</dbReference>
<comment type="catalytic activity">
    <reaction evidence="7">
        <text>L-lysyl-[lipoyl-carrier protein] + (R)-lipoate + ATP = N(6)-[(R)-lipoyl]-L-lysyl-[lipoyl-carrier protein] + AMP + diphosphate + H(+)</text>
        <dbReference type="Rhea" id="RHEA:49288"/>
        <dbReference type="Rhea" id="RHEA-COMP:10500"/>
        <dbReference type="Rhea" id="RHEA-COMP:10502"/>
        <dbReference type="ChEBI" id="CHEBI:15378"/>
        <dbReference type="ChEBI" id="CHEBI:29969"/>
        <dbReference type="ChEBI" id="CHEBI:30616"/>
        <dbReference type="ChEBI" id="CHEBI:33019"/>
        <dbReference type="ChEBI" id="CHEBI:83088"/>
        <dbReference type="ChEBI" id="CHEBI:83099"/>
        <dbReference type="ChEBI" id="CHEBI:456215"/>
        <dbReference type="EC" id="6.3.1.20"/>
    </reaction>
</comment>
<dbReference type="AlphaFoldDB" id="B6WWB7"/>
<gene>
    <name evidence="9" type="ORF">DESPIG_02385</name>
</gene>
<comment type="pathway">
    <text evidence="1">Protein modification; protein lipoylation via exogenous pathway; protein N(6)-(lipoyl)lysine from lipoate: step 2/2.</text>
</comment>
<dbReference type="SUPFAM" id="SSF82649">
    <property type="entry name" value="SufE/NifU"/>
    <property type="match status" value="1"/>
</dbReference>
<dbReference type="PANTHER" id="PTHR12561">
    <property type="entry name" value="LIPOATE-PROTEIN LIGASE"/>
    <property type="match status" value="1"/>
</dbReference>
<dbReference type="InterPro" id="IPR004562">
    <property type="entry name" value="LipoylTrfase_LipoateP_Ligase"/>
</dbReference>
<dbReference type="GO" id="GO:0005524">
    <property type="term" value="F:ATP binding"/>
    <property type="evidence" value="ECO:0007669"/>
    <property type="project" value="UniProtKB-KW"/>
</dbReference>
<comment type="pathway">
    <text evidence="2">Protein modification; protein lipoylation via exogenous pathway; protein N(6)-(lipoyl)lysine from lipoate: step 1/2.</text>
</comment>
<dbReference type="GO" id="GO:0017118">
    <property type="term" value="F:lipoyltransferase activity"/>
    <property type="evidence" value="ECO:0007669"/>
    <property type="project" value="TreeGrafter"/>
</dbReference>
<dbReference type="HOGENOM" id="CLU_022986_0_2_7"/>
<evidence type="ECO:0000259" key="8">
    <source>
        <dbReference type="PROSITE" id="PS51733"/>
    </source>
</evidence>
<dbReference type="Gene3D" id="3.30.930.10">
    <property type="entry name" value="Bira Bifunctional Protein, Domain 2"/>
    <property type="match status" value="1"/>
</dbReference>